<dbReference type="PANTHER" id="PTHR48154:SF1">
    <property type="entry name" value="PROTEIN, PUTATIVE-RELATED"/>
    <property type="match status" value="1"/>
</dbReference>
<accession>A0A371GR21</accession>
<dbReference type="Pfam" id="PF24924">
    <property type="entry name" value="DUF7745"/>
    <property type="match status" value="1"/>
</dbReference>
<sequence length="158" mass="18469">MAIVVDGRATKAKSLYDYKNELIKGLPKASLEERLLQLQREEDWTAFMDTFGLLIDGYIDLVAADAFLAKQDRGETPIIVVLANTYYSLNYYFEKNGKGLRCCTFLLYLWMTTHFFHSKKRTTCPIEDHHWSCIRPLTKDEWTTHLDVATEKLIRWLP</sequence>
<evidence type="ECO:0000259" key="1">
    <source>
        <dbReference type="Pfam" id="PF24924"/>
    </source>
</evidence>
<comment type="caution">
    <text evidence="2">The sequence shown here is derived from an EMBL/GenBank/DDBJ whole genome shotgun (WGS) entry which is preliminary data.</text>
</comment>
<evidence type="ECO:0000313" key="2">
    <source>
        <dbReference type="EMBL" id="RDX93007.1"/>
    </source>
</evidence>
<dbReference type="PANTHER" id="PTHR48154">
    <property type="entry name" value="PROTEIN, PUTATIVE-RELATED"/>
    <property type="match status" value="1"/>
</dbReference>
<organism evidence="2 3">
    <name type="scientific">Mucuna pruriens</name>
    <name type="common">Velvet bean</name>
    <name type="synonym">Dolichos pruriens</name>
    <dbReference type="NCBI Taxonomy" id="157652"/>
    <lineage>
        <taxon>Eukaryota</taxon>
        <taxon>Viridiplantae</taxon>
        <taxon>Streptophyta</taxon>
        <taxon>Embryophyta</taxon>
        <taxon>Tracheophyta</taxon>
        <taxon>Spermatophyta</taxon>
        <taxon>Magnoliopsida</taxon>
        <taxon>eudicotyledons</taxon>
        <taxon>Gunneridae</taxon>
        <taxon>Pentapetalae</taxon>
        <taxon>rosids</taxon>
        <taxon>fabids</taxon>
        <taxon>Fabales</taxon>
        <taxon>Fabaceae</taxon>
        <taxon>Papilionoideae</taxon>
        <taxon>50 kb inversion clade</taxon>
        <taxon>NPAAA clade</taxon>
        <taxon>indigoferoid/millettioid clade</taxon>
        <taxon>Phaseoleae</taxon>
        <taxon>Mucuna</taxon>
    </lineage>
</organism>
<evidence type="ECO:0000313" key="3">
    <source>
        <dbReference type="Proteomes" id="UP000257109"/>
    </source>
</evidence>
<name>A0A371GR21_MUCPR</name>
<feature type="non-terminal residue" evidence="2">
    <location>
        <position position="1"/>
    </location>
</feature>
<gene>
    <name evidence="2" type="ORF">CR513_24786</name>
</gene>
<dbReference type="OrthoDB" id="983711at2759"/>
<dbReference type="AlphaFoldDB" id="A0A371GR21"/>
<reference evidence="2" key="1">
    <citation type="submission" date="2018-05" db="EMBL/GenBank/DDBJ databases">
        <title>Draft genome of Mucuna pruriens seed.</title>
        <authorList>
            <person name="Nnadi N.E."/>
            <person name="Vos R."/>
            <person name="Hasami M.H."/>
            <person name="Devisetty U.K."/>
            <person name="Aguiy J.C."/>
        </authorList>
    </citation>
    <scope>NUCLEOTIDE SEQUENCE [LARGE SCALE GENOMIC DNA]</scope>
    <source>
        <strain evidence="2">JCA_2017</strain>
    </source>
</reference>
<protein>
    <recommendedName>
        <fullName evidence="1">DUF7745 domain-containing protein</fullName>
    </recommendedName>
</protein>
<dbReference type="EMBL" id="QJKJ01004721">
    <property type="protein sequence ID" value="RDX93007.1"/>
    <property type="molecule type" value="Genomic_DNA"/>
</dbReference>
<feature type="domain" description="DUF7745" evidence="1">
    <location>
        <begin position="19"/>
        <end position="157"/>
    </location>
</feature>
<keyword evidence="3" id="KW-1185">Reference proteome</keyword>
<dbReference type="InterPro" id="IPR056647">
    <property type="entry name" value="DUF7745"/>
</dbReference>
<dbReference type="Proteomes" id="UP000257109">
    <property type="component" value="Unassembled WGS sequence"/>
</dbReference>
<proteinExistence type="predicted"/>